<evidence type="ECO:0000313" key="3">
    <source>
        <dbReference type="Proteomes" id="UP000294881"/>
    </source>
</evidence>
<evidence type="ECO:0000256" key="1">
    <source>
        <dbReference type="SAM" id="MobiDB-lite"/>
    </source>
</evidence>
<feature type="region of interest" description="Disordered" evidence="1">
    <location>
        <begin position="1"/>
        <end position="30"/>
    </location>
</feature>
<name>A0A4R2GKP8_9HYPH</name>
<sequence>MHGKPAPAGTGEPPARTSRSIGHRFTLTGPVAGPHMLVKKSLARGMWPACSRVGVDIRHRAIARPYEQ</sequence>
<dbReference type="Proteomes" id="UP000294881">
    <property type="component" value="Unassembled WGS sequence"/>
</dbReference>
<reference evidence="2 3" key="1">
    <citation type="submission" date="2019-03" db="EMBL/GenBank/DDBJ databases">
        <title>Genomic Encyclopedia of Type Strains, Phase IV (KMG-IV): sequencing the most valuable type-strain genomes for metagenomic binning, comparative biology and taxonomic classification.</title>
        <authorList>
            <person name="Goeker M."/>
        </authorList>
    </citation>
    <scope>NUCLEOTIDE SEQUENCE [LARGE SCALE GENOMIC DNA]</scope>
    <source>
        <strain evidence="2 3">DSM 22958</strain>
    </source>
</reference>
<evidence type="ECO:0000313" key="2">
    <source>
        <dbReference type="EMBL" id="TCO09441.1"/>
    </source>
</evidence>
<dbReference type="AlphaFoldDB" id="A0A4R2GKP8"/>
<organism evidence="2 3">
    <name type="scientific">Camelimonas lactis</name>
    <dbReference type="NCBI Taxonomy" id="659006"/>
    <lineage>
        <taxon>Bacteria</taxon>
        <taxon>Pseudomonadati</taxon>
        <taxon>Pseudomonadota</taxon>
        <taxon>Alphaproteobacteria</taxon>
        <taxon>Hyphomicrobiales</taxon>
        <taxon>Chelatococcaceae</taxon>
        <taxon>Camelimonas</taxon>
    </lineage>
</organism>
<protein>
    <submittedName>
        <fullName evidence="2">Uncharacterized protein</fullName>
    </submittedName>
</protein>
<accession>A0A4R2GKP8</accession>
<proteinExistence type="predicted"/>
<dbReference type="EMBL" id="SLWL01000018">
    <property type="protein sequence ID" value="TCO09441.1"/>
    <property type="molecule type" value="Genomic_DNA"/>
</dbReference>
<comment type="caution">
    <text evidence="2">The sequence shown here is derived from an EMBL/GenBank/DDBJ whole genome shotgun (WGS) entry which is preliminary data.</text>
</comment>
<gene>
    <name evidence="2" type="ORF">EV666_11848</name>
</gene>
<keyword evidence="3" id="KW-1185">Reference proteome</keyword>